<proteinExistence type="predicted"/>
<evidence type="ECO:0000313" key="9">
    <source>
        <dbReference type="EMBL" id="KAB3525590.1"/>
    </source>
</evidence>
<protein>
    <submittedName>
        <fullName evidence="9">Phosphatase PAP2 family protein</fullName>
    </submittedName>
</protein>
<dbReference type="AlphaFoldDB" id="A0A833HLB3"/>
<dbReference type="OrthoDB" id="9789113at2"/>
<organism evidence="9 10">
    <name type="scientific">Alkaliphilus serpentinus</name>
    <dbReference type="NCBI Taxonomy" id="1482731"/>
    <lineage>
        <taxon>Bacteria</taxon>
        <taxon>Bacillati</taxon>
        <taxon>Bacillota</taxon>
        <taxon>Clostridia</taxon>
        <taxon>Peptostreptococcales</taxon>
        <taxon>Natronincolaceae</taxon>
        <taxon>Alkaliphilus</taxon>
    </lineage>
</organism>
<evidence type="ECO:0000256" key="3">
    <source>
        <dbReference type="ARBA" id="ARBA00022692"/>
    </source>
</evidence>
<sequence length="185" mass="21023">MKLRKDVKEMNAIGGLVRKGDISLFYLFNRKIHCDPLDFLMKYITHLGSTTFTTLLSLFLFIYPKHEVRTIGREMVIVLLTTLLIVQFIKRMVNRPRPYITLRDIIPINPPNCSYSFPSGHTCAAFSMALVLSKNFPPLSVVFITLAIMVGLSRVYLGVHYPTDTFIGGIIAFTTFKLLLMVGFI</sequence>
<keyword evidence="5 7" id="KW-1133">Transmembrane helix</keyword>
<dbReference type="RefSeq" id="WP_151867157.1">
    <property type="nucleotide sequence ID" value="NZ_WBZB01000063.1"/>
</dbReference>
<evidence type="ECO:0000256" key="7">
    <source>
        <dbReference type="SAM" id="Phobius"/>
    </source>
</evidence>
<dbReference type="Gene3D" id="1.20.144.10">
    <property type="entry name" value="Phosphatidic acid phosphatase type 2/haloperoxidase"/>
    <property type="match status" value="2"/>
</dbReference>
<feature type="transmembrane region" description="Helical" evidence="7">
    <location>
        <begin position="165"/>
        <end position="184"/>
    </location>
</feature>
<dbReference type="SMART" id="SM00014">
    <property type="entry name" value="acidPPc"/>
    <property type="match status" value="1"/>
</dbReference>
<dbReference type="PANTHER" id="PTHR14969">
    <property type="entry name" value="SPHINGOSINE-1-PHOSPHATE PHOSPHOHYDROLASE"/>
    <property type="match status" value="1"/>
</dbReference>
<feature type="transmembrane region" description="Helical" evidence="7">
    <location>
        <begin position="75"/>
        <end position="93"/>
    </location>
</feature>
<dbReference type="InterPro" id="IPR036938">
    <property type="entry name" value="PAP2/HPO_sf"/>
</dbReference>
<keyword evidence="4" id="KW-0378">Hydrolase</keyword>
<evidence type="ECO:0000259" key="8">
    <source>
        <dbReference type="SMART" id="SM00014"/>
    </source>
</evidence>
<feature type="transmembrane region" description="Helical" evidence="7">
    <location>
        <begin position="40"/>
        <end position="63"/>
    </location>
</feature>
<dbReference type="SUPFAM" id="SSF48317">
    <property type="entry name" value="Acid phosphatase/Vanadium-dependent haloperoxidase"/>
    <property type="match status" value="1"/>
</dbReference>
<keyword evidence="10" id="KW-1185">Reference proteome</keyword>
<name>A0A833HLB3_9FIRM</name>
<evidence type="ECO:0000256" key="6">
    <source>
        <dbReference type="ARBA" id="ARBA00023136"/>
    </source>
</evidence>
<dbReference type="InterPro" id="IPR000326">
    <property type="entry name" value="PAP2/HPO"/>
</dbReference>
<dbReference type="Proteomes" id="UP000465601">
    <property type="component" value="Unassembled WGS sequence"/>
</dbReference>
<dbReference type="EMBL" id="WBZB01000063">
    <property type="protein sequence ID" value="KAB3525590.1"/>
    <property type="molecule type" value="Genomic_DNA"/>
</dbReference>
<comment type="caution">
    <text evidence="9">The sequence shown here is derived from an EMBL/GenBank/DDBJ whole genome shotgun (WGS) entry which is preliminary data.</text>
</comment>
<evidence type="ECO:0000256" key="1">
    <source>
        <dbReference type="ARBA" id="ARBA00004651"/>
    </source>
</evidence>
<feature type="domain" description="Phosphatidic acid phosphatase type 2/haloperoxidase" evidence="8">
    <location>
        <begin position="70"/>
        <end position="176"/>
    </location>
</feature>
<comment type="subcellular location">
    <subcellularLocation>
        <location evidence="1">Cell membrane</location>
        <topology evidence="1">Multi-pass membrane protein</topology>
    </subcellularLocation>
</comment>
<gene>
    <name evidence="9" type="ORF">F8153_14955</name>
</gene>
<keyword evidence="6 7" id="KW-0472">Membrane</keyword>
<evidence type="ECO:0000256" key="2">
    <source>
        <dbReference type="ARBA" id="ARBA00022475"/>
    </source>
</evidence>
<dbReference type="PANTHER" id="PTHR14969:SF62">
    <property type="entry name" value="DECAPRENYLPHOSPHORYL-5-PHOSPHORIBOSE PHOSPHATASE RV3807C-RELATED"/>
    <property type="match status" value="1"/>
</dbReference>
<dbReference type="GO" id="GO:0005886">
    <property type="term" value="C:plasma membrane"/>
    <property type="evidence" value="ECO:0007669"/>
    <property type="project" value="UniProtKB-SubCell"/>
</dbReference>
<keyword evidence="3 7" id="KW-0812">Transmembrane</keyword>
<evidence type="ECO:0000256" key="5">
    <source>
        <dbReference type="ARBA" id="ARBA00022989"/>
    </source>
</evidence>
<keyword evidence="2" id="KW-1003">Cell membrane</keyword>
<evidence type="ECO:0000313" key="10">
    <source>
        <dbReference type="Proteomes" id="UP000465601"/>
    </source>
</evidence>
<feature type="transmembrane region" description="Helical" evidence="7">
    <location>
        <begin position="136"/>
        <end position="159"/>
    </location>
</feature>
<dbReference type="Pfam" id="PF01569">
    <property type="entry name" value="PAP2"/>
    <property type="match status" value="1"/>
</dbReference>
<evidence type="ECO:0000256" key="4">
    <source>
        <dbReference type="ARBA" id="ARBA00022801"/>
    </source>
</evidence>
<dbReference type="CDD" id="cd03392">
    <property type="entry name" value="PAP2_like_2"/>
    <property type="match status" value="1"/>
</dbReference>
<dbReference type="GO" id="GO:0016787">
    <property type="term" value="F:hydrolase activity"/>
    <property type="evidence" value="ECO:0007669"/>
    <property type="project" value="UniProtKB-KW"/>
</dbReference>
<reference evidence="9 10" key="1">
    <citation type="submission" date="2019-10" db="EMBL/GenBank/DDBJ databases">
        <title>Alkaliphilus serpentinus sp. nov. and Alkaliphilus pronyensis sp. nov., two novel anaerobic alkaliphilic species isolated from the serpentinized-hosted hydrothermal field of the Prony Bay (New Caledonia).</title>
        <authorList>
            <person name="Postec A."/>
        </authorList>
    </citation>
    <scope>NUCLEOTIDE SEQUENCE [LARGE SCALE GENOMIC DNA]</scope>
    <source>
        <strain evidence="9 10">LacT</strain>
    </source>
</reference>
<accession>A0A833HLB3</accession>